<keyword evidence="1" id="KW-0597">Phosphoprotein</keyword>
<dbReference type="EMBL" id="AUXW01000181">
    <property type="protein sequence ID" value="KKE81650.1"/>
    <property type="molecule type" value="Genomic_DNA"/>
</dbReference>
<comment type="caution">
    <text evidence="3">The sequence shown here is derived from an EMBL/GenBank/DDBJ whole genome shotgun (WGS) entry which is preliminary data.</text>
</comment>
<dbReference type="PANTHER" id="PTHR44520">
    <property type="entry name" value="RESPONSE REGULATOR RCP1-RELATED"/>
    <property type="match status" value="1"/>
</dbReference>
<dbReference type="GO" id="GO:0000160">
    <property type="term" value="P:phosphorelay signal transduction system"/>
    <property type="evidence" value="ECO:0007669"/>
    <property type="project" value="InterPro"/>
</dbReference>
<gene>
    <name evidence="3" type="ORF">N479_21755</name>
</gene>
<reference evidence="3 4" key="1">
    <citation type="journal article" date="2015" name="BMC Genomics">
        <title>Genome mining reveals unlocked bioactive potential of marine Gram-negative bacteria.</title>
        <authorList>
            <person name="Machado H."/>
            <person name="Sonnenschein E.C."/>
            <person name="Melchiorsen J."/>
            <person name="Gram L."/>
        </authorList>
    </citation>
    <scope>NUCLEOTIDE SEQUENCE [LARGE SCALE GENOMIC DNA]</scope>
    <source>
        <strain evidence="3 4">S4054</strain>
    </source>
</reference>
<dbReference type="SMART" id="SM00448">
    <property type="entry name" value="REC"/>
    <property type="match status" value="1"/>
</dbReference>
<dbReference type="PROSITE" id="PS50110">
    <property type="entry name" value="RESPONSE_REGULATORY"/>
    <property type="match status" value="1"/>
</dbReference>
<dbReference type="SUPFAM" id="SSF52172">
    <property type="entry name" value="CheY-like"/>
    <property type="match status" value="1"/>
</dbReference>
<dbReference type="PANTHER" id="PTHR44520:SF2">
    <property type="entry name" value="RESPONSE REGULATOR RCP1"/>
    <property type="match status" value="1"/>
</dbReference>
<dbReference type="InterPro" id="IPR052893">
    <property type="entry name" value="TCS_response_regulator"/>
</dbReference>
<dbReference type="Gene3D" id="3.40.50.2300">
    <property type="match status" value="1"/>
</dbReference>
<dbReference type="Proteomes" id="UP000033434">
    <property type="component" value="Unassembled WGS sequence"/>
</dbReference>
<dbReference type="RefSeq" id="WP_046357875.1">
    <property type="nucleotide sequence ID" value="NZ_AUXW01000181.1"/>
</dbReference>
<evidence type="ECO:0000259" key="2">
    <source>
        <dbReference type="PROSITE" id="PS50110"/>
    </source>
</evidence>
<sequence>MRKLILIDDDPDEIYFFEQACSKLTSAPEITSFFDANEFLTYLGTHRCNGSVILLDLNMPDMGGLELLKKIAELGVLHNLIVLIYTTSVNAQDIKESYQLGAKSYLSKPSSINELTALLQSLSDYWFNHNSMPV</sequence>
<name>A0A0F6A650_9GAMM</name>
<evidence type="ECO:0000256" key="1">
    <source>
        <dbReference type="PROSITE-ProRule" id="PRU00169"/>
    </source>
</evidence>
<dbReference type="InterPro" id="IPR001789">
    <property type="entry name" value="Sig_transdc_resp-reg_receiver"/>
</dbReference>
<proteinExistence type="predicted"/>
<feature type="domain" description="Response regulatory" evidence="2">
    <location>
        <begin position="3"/>
        <end position="123"/>
    </location>
</feature>
<feature type="modified residue" description="4-aspartylphosphate" evidence="1">
    <location>
        <position position="56"/>
    </location>
</feature>
<evidence type="ECO:0000313" key="4">
    <source>
        <dbReference type="Proteomes" id="UP000033434"/>
    </source>
</evidence>
<organism evidence="3 4">
    <name type="scientific">Pseudoalteromonas luteoviolacea S4054</name>
    <dbReference type="NCBI Taxonomy" id="1129367"/>
    <lineage>
        <taxon>Bacteria</taxon>
        <taxon>Pseudomonadati</taxon>
        <taxon>Pseudomonadota</taxon>
        <taxon>Gammaproteobacteria</taxon>
        <taxon>Alteromonadales</taxon>
        <taxon>Pseudoalteromonadaceae</taxon>
        <taxon>Pseudoalteromonas</taxon>
    </lineage>
</organism>
<dbReference type="Pfam" id="PF00072">
    <property type="entry name" value="Response_reg"/>
    <property type="match status" value="1"/>
</dbReference>
<dbReference type="AlphaFoldDB" id="A0A0F6A650"/>
<dbReference type="InterPro" id="IPR011006">
    <property type="entry name" value="CheY-like_superfamily"/>
</dbReference>
<protein>
    <recommendedName>
        <fullName evidence="2">Response regulatory domain-containing protein</fullName>
    </recommendedName>
</protein>
<evidence type="ECO:0000313" key="3">
    <source>
        <dbReference type="EMBL" id="KKE81650.1"/>
    </source>
</evidence>
<dbReference type="PATRIC" id="fig|1129367.4.peg.4523"/>
<accession>A0A0F6A650</accession>